<evidence type="ECO:0000313" key="1">
    <source>
        <dbReference type="EMBL" id="GIM65135.1"/>
    </source>
</evidence>
<reference evidence="1" key="1">
    <citation type="submission" date="2021-03" db="EMBL/GenBank/DDBJ databases">
        <title>Whole genome shotgun sequence of Actinoplanes auranticolor NBRC 12245.</title>
        <authorList>
            <person name="Komaki H."/>
            <person name="Tamura T."/>
        </authorList>
    </citation>
    <scope>NUCLEOTIDE SEQUENCE</scope>
    <source>
        <strain evidence="1">NBRC 12245</strain>
    </source>
</reference>
<protein>
    <submittedName>
        <fullName evidence="1">Uncharacterized protein</fullName>
    </submittedName>
</protein>
<dbReference type="EMBL" id="BOQL01000015">
    <property type="protein sequence ID" value="GIM65135.1"/>
    <property type="molecule type" value="Genomic_DNA"/>
</dbReference>
<organism evidence="1 2">
    <name type="scientific">Actinoplanes auranticolor</name>
    <dbReference type="NCBI Taxonomy" id="47988"/>
    <lineage>
        <taxon>Bacteria</taxon>
        <taxon>Bacillati</taxon>
        <taxon>Actinomycetota</taxon>
        <taxon>Actinomycetes</taxon>
        <taxon>Micromonosporales</taxon>
        <taxon>Micromonosporaceae</taxon>
        <taxon>Actinoplanes</taxon>
    </lineage>
</organism>
<evidence type="ECO:0000313" key="2">
    <source>
        <dbReference type="Proteomes" id="UP000681340"/>
    </source>
</evidence>
<dbReference type="RefSeq" id="WP_212987576.1">
    <property type="nucleotide sequence ID" value="NZ_BAABEA010000044.1"/>
</dbReference>
<gene>
    <name evidence="1" type="ORF">Aau02nite_14980</name>
</gene>
<proteinExistence type="predicted"/>
<dbReference type="AlphaFoldDB" id="A0A919S814"/>
<dbReference type="Proteomes" id="UP000681340">
    <property type="component" value="Unassembled WGS sequence"/>
</dbReference>
<comment type="caution">
    <text evidence="1">The sequence shown here is derived from an EMBL/GenBank/DDBJ whole genome shotgun (WGS) entry which is preliminary data.</text>
</comment>
<keyword evidence="2" id="KW-1185">Reference proteome</keyword>
<accession>A0A919S814</accession>
<name>A0A919S814_9ACTN</name>
<sequence length="85" mass="8618">MAAGLIVRDGDLVEVSGPVEQGSTMCSPAPVPAVNGPCPHGIRVPGVEPAEGATLRGRWHPNGLSDIRRLPYTPASAGALGPGVR</sequence>